<organism evidence="1">
    <name type="scientific">Fagus sylvatica</name>
    <name type="common">Beechnut</name>
    <dbReference type="NCBI Taxonomy" id="28930"/>
    <lineage>
        <taxon>Eukaryota</taxon>
        <taxon>Viridiplantae</taxon>
        <taxon>Streptophyta</taxon>
        <taxon>Embryophyta</taxon>
        <taxon>Tracheophyta</taxon>
        <taxon>Spermatophyta</taxon>
        <taxon>Magnoliopsida</taxon>
        <taxon>eudicotyledons</taxon>
        <taxon>Gunneridae</taxon>
        <taxon>Pentapetalae</taxon>
        <taxon>rosids</taxon>
        <taxon>fabids</taxon>
        <taxon>Fagales</taxon>
        <taxon>Fagaceae</taxon>
        <taxon>Fagus</taxon>
    </lineage>
</organism>
<evidence type="ECO:0000313" key="1">
    <source>
        <dbReference type="EMBL" id="SPC73907.1"/>
    </source>
</evidence>
<proteinExistence type="predicted"/>
<sequence length="267" mass="29802">MQHIIEKLSTSTFQQNKVCENRSSDGRVMTLGSRSAGAVFACFSGGDSGQTGEAIGEPRVARCSWSHHLSNAPGLAGQLTVLDLRETELGTERYGPANRGRQSVFGPSEGIFPVKILDRPGKILTIREFHVVSEHVLFPTCPSLRINSLRSSRYRISAILVSPESLHYLLSKSMGLAQRRAWVREMRSREQRQLEYFGKCAPDPVLRSFDVASPCQIRPAWFGLPRFACQHPRKSWGTPIDDPLSPTRPTGKHLSIPTLLFSFERLD</sequence>
<dbReference type="AlphaFoldDB" id="A0A2N9E4M4"/>
<reference evidence="1" key="1">
    <citation type="submission" date="2018-02" db="EMBL/GenBank/DDBJ databases">
        <authorList>
            <person name="Cohen D.B."/>
            <person name="Kent A.D."/>
        </authorList>
    </citation>
    <scope>NUCLEOTIDE SEQUENCE</scope>
</reference>
<gene>
    <name evidence="1" type="ORF">FSB_LOCUS1789</name>
</gene>
<name>A0A2N9E4M4_FAGSY</name>
<protein>
    <submittedName>
        <fullName evidence="1">Uncharacterized protein</fullName>
    </submittedName>
</protein>
<accession>A0A2N9E4M4</accession>
<dbReference type="EMBL" id="OIVN01000081">
    <property type="protein sequence ID" value="SPC73907.1"/>
    <property type="molecule type" value="Genomic_DNA"/>
</dbReference>